<dbReference type="Pfam" id="PF00657">
    <property type="entry name" value="Lipase_GDSL"/>
    <property type="match status" value="1"/>
</dbReference>
<keyword evidence="5" id="KW-0812">Transmembrane</keyword>
<reference evidence="7" key="1">
    <citation type="journal article" date="2017" name="Nature">
        <title>The genome of Chenopodium quinoa.</title>
        <authorList>
            <person name="Jarvis D.E."/>
            <person name="Ho Y.S."/>
            <person name="Lightfoot D.J."/>
            <person name="Schmoeckel S.M."/>
            <person name="Li B."/>
            <person name="Borm T.J.A."/>
            <person name="Ohyanagi H."/>
            <person name="Mineta K."/>
            <person name="Michell C.T."/>
            <person name="Saber N."/>
            <person name="Kharbatia N.M."/>
            <person name="Rupper R.R."/>
            <person name="Sharp A.R."/>
            <person name="Dally N."/>
            <person name="Boughton B.A."/>
            <person name="Woo Y.H."/>
            <person name="Gao G."/>
            <person name="Schijlen E.G.W.M."/>
            <person name="Guo X."/>
            <person name="Momin A.A."/>
            <person name="Negrao S."/>
            <person name="Al-Babili S."/>
            <person name="Gehring C."/>
            <person name="Roessner U."/>
            <person name="Jung C."/>
            <person name="Murphy K."/>
            <person name="Arold S.T."/>
            <person name="Gojobori T."/>
            <person name="van der Linden C.G."/>
            <person name="van Loo E.N."/>
            <person name="Jellen E.N."/>
            <person name="Maughan P.J."/>
            <person name="Tester M."/>
        </authorList>
    </citation>
    <scope>NUCLEOTIDE SEQUENCE [LARGE SCALE GENOMIC DNA]</scope>
    <source>
        <strain evidence="7">cv. PI 614886</strain>
    </source>
</reference>
<dbReference type="InterPro" id="IPR036514">
    <property type="entry name" value="SGNH_hydro_sf"/>
</dbReference>
<evidence type="ECO:0000313" key="7">
    <source>
        <dbReference type="EnsemblPlants" id="AUR62024251-RA:cds"/>
    </source>
</evidence>
<feature type="signal peptide" evidence="6">
    <location>
        <begin position="1"/>
        <end position="32"/>
    </location>
</feature>
<dbReference type="Proteomes" id="UP000596660">
    <property type="component" value="Unplaced"/>
</dbReference>
<dbReference type="OMA" id="IDNHGCA"/>
<protein>
    <submittedName>
        <fullName evidence="7">Uncharacterized protein</fullName>
    </submittedName>
</protein>
<evidence type="ECO:0000256" key="6">
    <source>
        <dbReference type="SAM" id="SignalP"/>
    </source>
</evidence>
<accession>A0A803M728</accession>
<keyword evidence="5" id="KW-1133">Transmembrane helix</keyword>
<dbReference type="PANTHER" id="PTHR22835">
    <property type="entry name" value="ZINC FINGER FYVE DOMAIN CONTAINING PROTEIN"/>
    <property type="match status" value="1"/>
</dbReference>
<keyword evidence="5" id="KW-0472">Membrane</keyword>
<dbReference type="SUPFAM" id="SSF52266">
    <property type="entry name" value="SGNH hydrolase"/>
    <property type="match status" value="1"/>
</dbReference>
<evidence type="ECO:0000256" key="3">
    <source>
        <dbReference type="ARBA" id="ARBA00022801"/>
    </source>
</evidence>
<proteinExistence type="inferred from homology"/>
<dbReference type="Gramene" id="AUR62024251-RA">
    <property type="protein sequence ID" value="AUR62024251-RA:cds"/>
    <property type="gene ID" value="AUR62024251"/>
</dbReference>
<evidence type="ECO:0000256" key="4">
    <source>
        <dbReference type="ARBA" id="ARBA00023180"/>
    </source>
</evidence>
<dbReference type="InterPro" id="IPR001087">
    <property type="entry name" value="GDSL"/>
</dbReference>
<dbReference type="PANTHER" id="PTHR22835:SF117">
    <property type="entry name" value="GDSL-LIKE LIPASE_ACYLHYDROLASE"/>
    <property type="match status" value="1"/>
</dbReference>
<evidence type="ECO:0000313" key="8">
    <source>
        <dbReference type="Proteomes" id="UP000596660"/>
    </source>
</evidence>
<comment type="similarity">
    <text evidence="1">Belongs to the 'GDSL' lipolytic enzyme family.</text>
</comment>
<dbReference type="EnsemblPlants" id="AUR62024251-RA">
    <property type="protein sequence ID" value="AUR62024251-RA:cds"/>
    <property type="gene ID" value="AUR62024251"/>
</dbReference>
<evidence type="ECO:0000256" key="2">
    <source>
        <dbReference type="ARBA" id="ARBA00022729"/>
    </source>
</evidence>
<keyword evidence="2 6" id="KW-0732">Signal</keyword>
<dbReference type="Gene3D" id="3.40.50.1110">
    <property type="entry name" value="SGNH hydrolase"/>
    <property type="match status" value="1"/>
</dbReference>
<evidence type="ECO:0000256" key="1">
    <source>
        <dbReference type="ARBA" id="ARBA00008668"/>
    </source>
</evidence>
<name>A0A803M728_CHEQI</name>
<evidence type="ECO:0000256" key="5">
    <source>
        <dbReference type="SAM" id="Phobius"/>
    </source>
</evidence>
<reference evidence="7" key="2">
    <citation type="submission" date="2021-03" db="UniProtKB">
        <authorList>
            <consortium name="EnsemblPlants"/>
        </authorList>
    </citation>
    <scope>IDENTIFICATION</scope>
</reference>
<keyword evidence="4" id="KW-0325">Glycoprotein</keyword>
<feature type="chain" id="PRO_5030705231" evidence="6">
    <location>
        <begin position="33"/>
        <end position="531"/>
    </location>
</feature>
<organism evidence="7 8">
    <name type="scientific">Chenopodium quinoa</name>
    <name type="common">Quinoa</name>
    <dbReference type="NCBI Taxonomy" id="63459"/>
    <lineage>
        <taxon>Eukaryota</taxon>
        <taxon>Viridiplantae</taxon>
        <taxon>Streptophyta</taxon>
        <taxon>Embryophyta</taxon>
        <taxon>Tracheophyta</taxon>
        <taxon>Spermatophyta</taxon>
        <taxon>Magnoliopsida</taxon>
        <taxon>eudicotyledons</taxon>
        <taxon>Gunneridae</taxon>
        <taxon>Pentapetalae</taxon>
        <taxon>Caryophyllales</taxon>
        <taxon>Chenopodiaceae</taxon>
        <taxon>Chenopodioideae</taxon>
        <taxon>Atripliceae</taxon>
        <taxon>Chenopodium</taxon>
    </lineage>
</organism>
<keyword evidence="8" id="KW-1185">Reference proteome</keyword>
<dbReference type="GO" id="GO:0016788">
    <property type="term" value="F:hydrolase activity, acting on ester bonds"/>
    <property type="evidence" value="ECO:0007669"/>
    <property type="project" value="InterPro"/>
</dbReference>
<feature type="transmembrane region" description="Helical" evidence="5">
    <location>
        <begin position="510"/>
        <end position="530"/>
    </location>
</feature>
<sequence length="531" mass="59029">MCRMKKREMRLKLINLMICVFLIASNLGLTVALTNNSSQNKDNCEFPAIFNFGDSNSDTGGLTALYGQALPPNGQTFFGKPAGRFCDGRLVIDFLAESLGLPYLSAYLNSIGSNFSHGANFATAGSTIRPQNTTISQSGYSPISLDIQFAEYSKFYKESQVVRKQGGVFEELLPKEDYFTRAIYTFDIGQNDITAGYKLNLTTEQVKASIPDIISQFAKVVRGVYAQGGRSFWIHNTGPLGCLPYMLDHFLLTAAQVDEYGCASPLNEVSQYYNSQLKDIVTQLRMDLPSASITFVDIYSIKLKLITQAKKYGFEKPLVACCGIGGKYNFNNTMRCGSTEIVDGKEILVAKSCDNPSKRIIWDGIHYTEAANKWIVDQIMKDSSYANPSIPLEMACQNFVKGFQGFIVMASSGRASSSSNLNGGVTWFRAMNCNCEPPRVADIRFSNSIANPRRPYYKCRVCEFFMWVSEDQISSDIGGRQGSMAEVGQVHALRAEFTEFMHKTDEFADFVYMVVKLAVVMYLVLLIVALK</sequence>
<dbReference type="InterPro" id="IPR035669">
    <property type="entry name" value="SGNH_plant_lipase-like"/>
</dbReference>
<keyword evidence="3" id="KW-0378">Hydrolase</keyword>
<dbReference type="CDD" id="cd01837">
    <property type="entry name" value="SGNH_plant_lipase_like"/>
    <property type="match status" value="1"/>
</dbReference>
<dbReference type="AlphaFoldDB" id="A0A803M728"/>